<evidence type="ECO:0000256" key="2">
    <source>
        <dbReference type="ARBA" id="ARBA00010742"/>
    </source>
</evidence>
<comment type="similarity">
    <text evidence="2">Belongs to the bacterial solute-binding protein SsuA/TauA family.</text>
</comment>
<protein>
    <submittedName>
        <fullName evidence="4">Taurine transporter substrate binding subunit</fullName>
    </submittedName>
</protein>
<evidence type="ECO:0000313" key="4">
    <source>
        <dbReference type="EMBL" id="VFU13929.1"/>
    </source>
</evidence>
<accession>A0A485LZH2</accession>
<dbReference type="GO" id="GO:0042597">
    <property type="term" value="C:periplasmic space"/>
    <property type="evidence" value="ECO:0007669"/>
    <property type="project" value="UniProtKB-SubCell"/>
</dbReference>
<dbReference type="NCBIfam" id="NF040735">
    <property type="entry name" value="SBP_SaoX"/>
    <property type="match status" value="1"/>
</dbReference>
<dbReference type="Gene3D" id="3.40.190.10">
    <property type="entry name" value="Periplasmic binding protein-like II"/>
    <property type="match status" value="2"/>
</dbReference>
<dbReference type="SUPFAM" id="SSF53850">
    <property type="entry name" value="Periplasmic binding protein-like II"/>
    <property type="match status" value="1"/>
</dbReference>
<sequence length="328" mass="36503">MNLGYYNCDHMTAACIAKDTGIFDELGLKVNVTGNGMVPEAMAAGQMDAGYVGNSGSMRAYLKGAPIIVAANNHIGGSYYLVASNDITDPRQLIGKQLALGTNPEKTSISWINMAKQLGLPIEGKHYEVLNMSDMDEYFALKAGKLTAFSTCDPWASMAEYEKTGRVLAVDSKLPSGEWGICCAFHLSKKFAFEHPELARLMVLAHTRAMQYIYTKPVHSAEIFAKNYQVPEEVALMTIWKKTVAEGRTLTWKIDLDNWRRQIDLELEAGTLDAAPNLDEFIQPQYLNESGADDFDTFIREKVDPVFPVGMPYEEWKEKAFKLEGKSV</sequence>
<dbReference type="PANTHER" id="PTHR30024">
    <property type="entry name" value="ALIPHATIC SULFONATES-BINDING PROTEIN-RELATED"/>
    <property type="match status" value="1"/>
</dbReference>
<reference evidence="4" key="1">
    <citation type="submission" date="2019-03" db="EMBL/GenBank/DDBJ databases">
        <authorList>
            <person name="Hao L."/>
        </authorList>
    </citation>
    <scope>NUCLEOTIDE SEQUENCE</scope>
</reference>
<organism evidence="4">
    <name type="scientific">anaerobic digester metagenome</name>
    <dbReference type="NCBI Taxonomy" id="1263854"/>
    <lineage>
        <taxon>unclassified sequences</taxon>
        <taxon>metagenomes</taxon>
        <taxon>ecological metagenomes</taxon>
    </lineage>
</organism>
<dbReference type="AlphaFoldDB" id="A0A485LZH2"/>
<comment type="subcellular location">
    <subcellularLocation>
        <location evidence="1">Periplasm</location>
    </subcellularLocation>
</comment>
<evidence type="ECO:0000256" key="1">
    <source>
        <dbReference type="ARBA" id="ARBA00004418"/>
    </source>
</evidence>
<dbReference type="EMBL" id="CAADRN010000153">
    <property type="protein sequence ID" value="VFU13929.1"/>
    <property type="molecule type" value="Genomic_DNA"/>
</dbReference>
<evidence type="ECO:0000256" key="3">
    <source>
        <dbReference type="ARBA" id="ARBA00022729"/>
    </source>
</evidence>
<proteinExistence type="inferred from homology"/>
<keyword evidence="3" id="KW-0732">Signal</keyword>
<dbReference type="PANTHER" id="PTHR30024:SF47">
    <property type="entry name" value="TAURINE-BINDING PERIPLASMIC PROTEIN"/>
    <property type="match status" value="1"/>
</dbReference>
<gene>
    <name evidence="4" type="ORF">SCFA_2360001</name>
</gene>
<name>A0A485LZH2_9ZZZZ</name>
<dbReference type="Pfam" id="PF13379">
    <property type="entry name" value="NMT1_2"/>
    <property type="match status" value="1"/>
</dbReference>